<dbReference type="InterPro" id="IPR004378">
    <property type="entry name" value="F420H2_quin_Rdtase"/>
</dbReference>
<name>A0A8J3YGT7_9ACTN</name>
<comment type="caution">
    <text evidence="1">The sequence shown here is derived from an EMBL/GenBank/DDBJ whole genome shotgun (WGS) entry which is preliminary data.</text>
</comment>
<organism evidence="1 2">
    <name type="scientific">Virgisporangium aliadipatigenens</name>
    <dbReference type="NCBI Taxonomy" id="741659"/>
    <lineage>
        <taxon>Bacteria</taxon>
        <taxon>Bacillati</taxon>
        <taxon>Actinomycetota</taxon>
        <taxon>Actinomycetes</taxon>
        <taxon>Micromonosporales</taxon>
        <taxon>Micromonosporaceae</taxon>
        <taxon>Virgisporangium</taxon>
    </lineage>
</organism>
<proteinExistence type="predicted"/>
<dbReference type="InterPro" id="IPR012349">
    <property type="entry name" value="Split_barrel_FMN-bd"/>
</dbReference>
<evidence type="ECO:0000313" key="1">
    <source>
        <dbReference type="EMBL" id="GIJ43733.1"/>
    </source>
</evidence>
<dbReference type="GO" id="GO:0016491">
    <property type="term" value="F:oxidoreductase activity"/>
    <property type="evidence" value="ECO:0007669"/>
    <property type="project" value="InterPro"/>
</dbReference>
<evidence type="ECO:0000313" key="2">
    <source>
        <dbReference type="Proteomes" id="UP000619260"/>
    </source>
</evidence>
<dbReference type="EMBL" id="BOPF01000002">
    <property type="protein sequence ID" value="GIJ43733.1"/>
    <property type="molecule type" value="Genomic_DNA"/>
</dbReference>
<dbReference type="SUPFAM" id="SSF50475">
    <property type="entry name" value="FMN-binding split barrel"/>
    <property type="match status" value="1"/>
</dbReference>
<evidence type="ECO:0008006" key="3">
    <source>
        <dbReference type="Google" id="ProtNLM"/>
    </source>
</evidence>
<accession>A0A8J3YGT7</accession>
<protein>
    <recommendedName>
        <fullName evidence="3">Nitroreductase family deazaflavin-dependent oxidoreductase</fullName>
    </recommendedName>
</protein>
<reference evidence="1" key="1">
    <citation type="submission" date="2021-01" db="EMBL/GenBank/DDBJ databases">
        <title>Whole genome shotgun sequence of Virgisporangium aliadipatigenens NBRC 105644.</title>
        <authorList>
            <person name="Komaki H."/>
            <person name="Tamura T."/>
        </authorList>
    </citation>
    <scope>NUCLEOTIDE SEQUENCE</scope>
    <source>
        <strain evidence="1">NBRC 105644</strain>
    </source>
</reference>
<sequence>MNPADRPGEQRALDPLAHLPHEIRRAIEITPAAGTRERIVDITTTGRRTGRPRRIEIFFYRANGATYLCSGAGGGPTGWYANLRANPTFTFHLKNGISADLPARATTVTDPTERAAVIAAIVDDLNQPHDPGTIRPTHPDDWATSRLMRIDFR</sequence>
<dbReference type="AlphaFoldDB" id="A0A8J3YGT7"/>
<dbReference type="Gene3D" id="2.30.110.10">
    <property type="entry name" value="Electron Transport, Fmn-binding Protein, Chain A"/>
    <property type="match status" value="1"/>
</dbReference>
<dbReference type="Pfam" id="PF04075">
    <property type="entry name" value="F420H2_quin_red"/>
    <property type="match status" value="1"/>
</dbReference>
<gene>
    <name evidence="1" type="ORF">Val02_06190</name>
</gene>
<dbReference type="Proteomes" id="UP000619260">
    <property type="component" value="Unassembled WGS sequence"/>
</dbReference>
<keyword evidence="2" id="KW-1185">Reference proteome</keyword>
<dbReference type="RefSeq" id="WP_203897289.1">
    <property type="nucleotide sequence ID" value="NZ_BOPF01000002.1"/>
</dbReference>